<evidence type="ECO:0000313" key="3">
    <source>
        <dbReference type="EMBL" id="KAF2073238.1"/>
    </source>
</evidence>
<proteinExistence type="predicted"/>
<feature type="compositionally biased region" description="Low complexity" evidence="2">
    <location>
        <begin position="64"/>
        <end position="81"/>
    </location>
</feature>
<reference evidence="3" key="1">
    <citation type="submission" date="2020-01" db="EMBL/GenBank/DDBJ databases">
        <title>Development of genomics and gene disruption for Polysphondylium violaceum indicates a role for the polyketide synthase stlB in stalk morphogenesis.</title>
        <authorList>
            <person name="Narita B."/>
            <person name="Kawabe Y."/>
            <person name="Kin K."/>
            <person name="Saito T."/>
            <person name="Gibbs R."/>
            <person name="Kuspa A."/>
            <person name="Muzny D."/>
            <person name="Queller D."/>
            <person name="Richards S."/>
            <person name="Strassman J."/>
            <person name="Sucgang R."/>
            <person name="Worley K."/>
            <person name="Schaap P."/>
        </authorList>
    </citation>
    <scope>NUCLEOTIDE SEQUENCE</scope>
    <source>
        <strain evidence="3">QSvi11</strain>
    </source>
</reference>
<feature type="region of interest" description="Disordered" evidence="2">
    <location>
        <begin position="47"/>
        <end position="146"/>
    </location>
</feature>
<dbReference type="AlphaFoldDB" id="A0A8J4PSW8"/>
<sequence length="274" mass="30285">MSNKIYMESISYDQENYEKSKKIASAKASHRKTTSALVKNVDATLFDITNNSPPKTPKASVKFTSSSLSPTSSSRQLSSSPNTPAKSTPLKTNSNSTSNNNNNQFNILDNTSLSPKSSRYTIAHTPTKIGSNSSNNSTPTNMMTLTQSQPSPVVSAAKSFFTPTKPTKLKKKQMEKELEMLKDKIRIMEKIRIENDSDVERMKSTLIETLSENDRLSQKVTQLEGTITNLQKELDKGSYDSWKGYCALQDSPPGVSTRYSKKRALSSNVGSVNF</sequence>
<feature type="compositionally biased region" description="Polar residues" evidence="2">
    <location>
        <begin position="104"/>
        <end position="120"/>
    </location>
</feature>
<evidence type="ECO:0000313" key="4">
    <source>
        <dbReference type="Proteomes" id="UP000695562"/>
    </source>
</evidence>
<accession>A0A8J4PSW8</accession>
<feature type="compositionally biased region" description="Low complexity" evidence="2">
    <location>
        <begin position="131"/>
        <end position="146"/>
    </location>
</feature>
<feature type="compositionally biased region" description="Low complexity" evidence="2">
    <location>
        <begin position="92"/>
        <end position="103"/>
    </location>
</feature>
<dbReference type="EMBL" id="AJWJ01000217">
    <property type="protein sequence ID" value="KAF2073238.1"/>
    <property type="molecule type" value="Genomic_DNA"/>
</dbReference>
<keyword evidence="4" id="KW-1185">Reference proteome</keyword>
<evidence type="ECO:0000256" key="1">
    <source>
        <dbReference type="SAM" id="Coils"/>
    </source>
</evidence>
<dbReference type="Proteomes" id="UP000695562">
    <property type="component" value="Unassembled WGS sequence"/>
</dbReference>
<gene>
    <name evidence="3" type="ORF">CYY_005435</name>
</gene>
<protein>
    <submittedName>
        <fullName evidence="3">Uncharacterized protein</fullName>
    </submittedName>
</protein>
<feature type="compositionally biased region" description="Polar residues" evidence="2">
    <location>
        <begin position="82"/>
        <end position="91"/>
    </location>
</feature>
<feature type="coiled-coil region" evidence="1">
    <location>
        <begin position="171"/>
        <end position="233"/>
    </location>
</feature>
<organism evidence="3 4">
    <name type="scientific">Polysphondylium violaceum</name>
    <dbReference type="NCBI Taxonomy" id="133409"/>
    <lineage>
        <taxon>Eukaryota</taxon>
        <taxon>Amoebozoa</taxon>
        <taxon>Evosea</taxon>
        <taxon>Eumycetozoa</taxon>
        <taxon>Dictyostelia</taxon>
        <taxon>Dictyosteliales</taxon>
        <taxon>Dictyosteliaceae</taxon>
        <taxon>Polysphondylium</taxon>
    </lineage>
</organism>
<keyword evidence="1" id="KW-0175">Coiled coil</keyword>
<dbReference type="OrthoDB" id="19917at2759"/>
<name>A0A8J4PSW8_9MYCE</name>
<evidence type="ECO:0000256" key="2">
    <source>
        <dbReference type="SAM" id="MobiDB-lite"/>
    </source>
</evidence>
<comment type="caution">
    <text evidence="3">The sequence shown here is derived from an EMBL/GenBank/DDBJ whole genome shotgun (WGS) entry which is preliminary data.</text>
</comment>